<reference evidence="2" key="1">
    <citation type="journal article" date="2016" name="Nat. Biotechnol.">
        <title>Sequencing wild and cultivated cassava and related species reveals extensive interspecific hybridization and genetic diversity.</title>
        <authorList>
            <person name="Bredeson J.V."/>
            <person name="Lyons J.B."/>
            <person name="Prochnik S.E."/>
            <person name="Wu G.A."/>
            <person name="Ha C.M."/>
            <person name="Edsinger-Gonzales E."/>
            <person name="Grimwood J."/>
            <person name="Schmutz J."/>
            <person name="Rabbi I.Y."/>
            <person name="Egesi C."/>
            <person name="Nauluvula P."/>
            <person name="Lebot V."/>
            <person name="Ndunguru J."/>
            <person name="Mkamilo G."/>
            <person name="Bart R.S."/>
            <person name="Setter T.L."/>
            <person name="Gleadow R.M."/>
            <person name="Kulakow P."/>
            <person name="Ferguson M.E."/>
            <person name="Rounsley S."/>
            <person name="Rokhsar D.S."/>
        </authorList>
    </citation>
    <scope>NUCLEOTIDE SEQUENCE [LARGE SCALE GENOMIC DNA]</scope>
    <source>
        <strain evidence="2">cv. AM560-2</strain>
    </source>
</reference>
<organism evidence="1 2">
    <name type="scientific">Manihot esculenta</name>
    <name type="common">Cassava</name>
    <name type="synonym">Jatropha manihot</name>
    <dbReference type="NCBI Taxonomy" id="3983"/>
    <lineage>
        <taxon>Eukaryota</taxon>
        <taxon>Viridiplantae</taxon>
        <taxon>Streptophyta</taxon>
        <taxon>Embryophyta</taxon>
        <taxon>Tracheophyta</taxon>
        <taxon>Spermatophyta</taxon>
        <taxon>Magnoliopsida</taxon>
        <taxon>eudicotyledons</taxon>
        <taxon>Gunneridae</taxon>
        <taxon>Pentapetalae</taxon>
        <taxon>rosids</taxon>
        <taxon>fabids</taxon>
        <taxon>Malpighiales</taxon>
        <taxon>Euphorbiaceae</taxon>
        <taxon>Crotonoideae</taxon>
        <taxon>Manihoteae</taxon>
        <taxon>Manihot</taxon>
    </lineage>
</organism>
<evidence type="ECO:0000313" key="1">
    <source>
        <dbReference type="EMBL" id="KAG8656644.1"/>
    </source>
</evidence>
<accession>A0ACB7HV08</accession>
<keyword evidence="2" id="KW-1185">Reference proteome</keyword>
<name>A0ACB7HV08_MANES</name>
<dbReference type="Proteomes" id="UP000091857">
    <property type="component" value="Chromosome 4"/>
</dbReference>
<proteinExistence type="predicted"/>
<gene>
    <name evidence="1" type="ORF">MANES_04G159400v8</name>
</gene>
<sequence>MQCKGKGFKKLFNTLPGVTSQIITVTPASPSVAGMEKTEMGFEEDMLRGQATIWQCAFGFVDGMALKCVLQLGIPDIINSHGSPLSLTSIAKACNHPSLDTDRLSRVMTLLVRRGIFTSTPTTKGGESETLYGLTDSSKWLLSNSETSLAPFLLLEHHPHALESWHHLSDIVKEGGSGFAKSHNGQDYFEFAPANPGFSNLFNQAMAGASKIIVEAVKASYEDGFNEIETLVDVGGGIGGMISEIVKAHPHIKGINFDLPFVVAKAPEYVGVTHVAGDMFSSIPPTDAILLKWILHCWNDEDCIKILKNCKEAIAERKKGKIIIIDAVLSPEGNDLFDDIGVRFDLLMLATINTKERTEAQWKTLLEKAGFPSFRIIKIPALVSIIEAYPY</sequence>
<evidence type="ECO:0000313" key="2">
    <source>
        <dbReference type="Proteomes" id="UP000091857"/>
    </source>
</evidence>
<dbReference type="EMBL" id="CM004390">
    <property type="protein sequence ID" value="KAG8656644.1"/>
    <property type="molecule type" value="Genomic_DNA"/>
</dbReference>
<protein>
    <submittedName>
        <fullName evidence="1">Uncharacterized protein</fullName>
    </submittedName>
</protein>
<comment type="caution">
    <text evidence="1">The sequence shown here is derived from an EMBL/GenBank/DDBJ whole genome shotgun (WGS) entry which is preliminary data.</text>
</comment>